<dbReference type="Pfam" id="PF10557">
    <property type="entry name" value="Cullin_Nedd8"/>
    <property type="match status" value="1"/>
</dbReference>
<dbReference type="FunFam" id="1.20.1310.10:FF:000001">
    <property type="entry name" value="Cullin 3"/>
    <property type="match status" value="1"/>
</dbReference>
<dbReference type="PANTHER" id="PTHR11932">
    <property type="entry name" value="CULLIN"/>
    <property type="match status" value="1"/>
</dbReference>
<keyword evidence="3" id="KW-0832">Ubl conjugation</keyword>
<name>A0AAN6WYJ9_9PEZI</name>
<dbReference type="GO" id="GO:0031625">
    <property type="term" value="F:ubiquitin protein ligase binding"/>
    <property type="evidence" value="ECO:0007669"/>
    <property type="project" value="InterPro"/>
</dbReference>
<dbReference type="Pfam" id="PF26557">
    <property type="entry name" value="Cullin_AB"/>
    <property type="match status" value="1"/>
</dbReference>
<dbReference type="Gene3D" id="1.10.10.10">
    <property type="entry name" value="Winged helix-like DNA-binding domain superfamily/Winged helix DNA-binding domain"/>
    <property type="match status" value="1"/>
</dbReference>
<dbReference type="FunFam" id="1.20.1310.10:FF:000061">
    <property type="entry name" value="Related to cullulin 3"/>
    <property type="match status" value="1"/>
</dbReference>
<feature type="compositionally biased region" description="Basic and acidic residues" evidence="6">
    <location>
        <begin position="760"/>
        <end position="776"/>
    </location>
</feature>
<dbReference type="InterPro" id="IPR059120">
    <property type="entry name" value="Cullin-like_AB"/>
</dbReference>
<dbReference type="InterPro" id="IPR016159">
    <property type="entry name" value="Cullin_repeat-like_dom_sf"/>
</dbReference>
<dbReference type="PROSITE" id="PS50069">
    <property type="entry name" value="CULLIN_2"/>
    <property type="match status" value="1"/>
</dbReference>
<dbReference type="FunFam" id="1.20.1310.10:FF:000036">
    <property type="entry name" value="SCF ubiquitin ligase subunit CulC, putative"/>
    <property type="match status" value="1"/>
</dbReference>
<dbReference type="Gene3D" id="1.20.1310.10">
    <property type="entry name" value="Cullin Repeats"/>
    <property type="match status" value="4"/>
</dbReference>
<dbReference type="AlphaFoldDB" id="A0AAN6WYJ9"/>
<protein>
    <recommendedName>
        <fullName evidence="7">Cullin family profile domain-containing protein</fullName>
    </recommendedName>
</protein>
<dbReference type="InterPro" id="IPR036317">
    <property type="entry name" value="Cullin_homology_sf"/>
</dbReference>
<reference evidence="8" key="1">
    <citation type="journal article" date="2023" name="Mol. Phylogenet. Evol.">
        <title>Genome-scale phylogeny and comparative genomics of the fungal order Sordariales.</title>
        <authorList>
            <person name="Hensen N."/>
            <person name="Bonometti L."/>
            <person name="Westerberg I."/>
            <person name="Brannstrom I.O."/>
            <person name="Guillou S."/>
            <person name="Cros-Aarteil S."/>
            <person name="Calhoun S."/>
            <person name="Haridas S."/>
            <person name="Kuo A."/>
            <person name="Mondo S."/>
            <person name="Pangilinan J."/>
            <person name="Riley R."/>
            <person name="LaButti K."/>
            <person name="Andreopoulos B."/>
            <person name="Lipzen A."/>
            <person name="Chen C."/>
            <person name="Yan M."/>
            <person name="Daum C."/>
            <person name="Ng V."/>
            <person name="Clum A."/>
            <person name="Steindorff A."/>
            <person name="Ohm R.A."/>
            <person name="Martin F."/>
            <person name="Silar P."/>
            <person name="Natvig D.O."/>
            <person name="Lalanne C."/>
            <person name="Gautier V."/>
            <person name="Ament-Velasquez S.L."/>
            <person name="Kruys A."/>
            <person name="Hutchinson M.I."/>
            <person name="Powell A.J."/>
            <person name="Barry K."/>
            <person name="Miller A.N."/>
            <person name="Grigoriev I.V."/>
            <person name="Debuchy R."/>
            <person name="Gladieux P."/>
            <person name="Hiltunen Thoren M."/>
            <person name="Johannesson H."/>
        </authorList>
    </citation>
    <scope>NUCLEOTIDE SEQUENCE</scope>
    <source>
        <strain evidence="8">PSN309</strain>
    </source>
</reference>
<dbReference type="SMART" id="SM00884">
    <property type="entry name" value="Cullin_Nedd8"/>
    <property type="match status" value="1"/>
</dbReference>
<evidence type="ECO:0000256" key="2">
    <source>
        <dbReference type="ARBA" id="ARBA00022499"/>
    </source>
</evidence>
<dbReference type="Gene3D" id="3.30.230.130">
    <property type="entry name" value="Cullin, Chain C, Domain 2"/>
    <property type="match status" value="1"/>
</dbReference>
<feature type="domain" description="Cullin family profile" evidence="7">
    <location>
        <begin position="459"/>
        <end position="714"/>
    </location>
</feature>
<comment type="similarity">
    <text evidence="1 4 5">Belongs to the cullin family.</text>
</comment>
<dbReference type="InterPro" id="IPR001373">
    <property type="entry name" value="Cullin_N"/>
</dbReference>
<dbReference type="SUPFAM" id="SSF46785">
    <property type="entry name" value="Winged helix' DNA-binding domain"/>
    <property type="match status" value="1"/>
</dbReference>
<dbReference type="InterPro" id="IPR019559">
    <property type="entry name" value="Cullin_neddylation_domain"/>
</dbReference>
<dbReference type="SUPFAM" id="SSF74788">
    <property type="entry name" value="Cullin repeat-like"/>
    <property type="match status" value="1"/>
</dbReference>
<dbReference type="SMART" id="SM00182">
    <property type="entry name" value="CULLIN"/>
    <property type="match status" value="1"/>
</dbReference>
<sequence length="847" mass="96804">MASRPNKPRPIRRPVISKEGGEFEPCWDILRGAMIDIHNKNASELSFENLYRASYKITLRKKGHLLYEKVKAFEEAWFQNNVLPSIHELISSSLTSIAMLSMPALSLHERREMGEKFLRAIRSRWEDHNTSMNMIADILMYLERSHTTETKQPSIYATTIGLFRDHILKYGLATGAEDMDGHLIVFDIINAVVLDLINMERDGDIVNRNLLRKVTSMLEELYETDEEHENQKLYLTVFEPRFLEASRLFYRAQCEKLLRESDAGAWLRHTQRRLREEQERCQTSLSILTVDNITKVVEEEMISAKLDEFLAMEGSGIRAMIDNDRIEDLSILYQLISRVDKSKSVLKTALQTRVMELGLEIEETLKNTDFSNPAAAAGAAGAGADADADETAEAAGDKAKSQPLSGPAQQTAAAIKWVDDVLQLKAKFDNLLTTCFDGDLVIESWITKSFRDFVNMFPRNAEYASLFIDDCLKRGLKGKSDEDVEVVLQKVIVLLRYLSDRDLFERYYQKHLAKRLLRSGSELHIEKELVRRMKIEMGNHFTTKFEGMFKDMELSKDLSTNYRDHIRNLGDVDTKTTDLNIQVLTTNSWPPEIMGRSALQDGSARAEVIFPPAIKRLQDSFYEFYLQDRRNRKLTWAASTGSADIKCFFPKISGKDTGPLSKDRRYELNVSTYGMVVLLLFNDLADNESMTFEEIQAKTNIPAGDLSKTLASLSLVPKCRVLAKEPATKTVKSTDRFSFNTQFVSKTIKIKAPVSNSSSKVERDDERKETERKNDQTRAHVVDAAIVRVMKQRKELSHTDLTTQVISQLAARFKPEISLIKRRIEDLLAREYLERIEGDLAAYRYLA</sequence>
<dbReference type="Pfam" id="PF00888">
    <property type="entry name" value="Cullin"/>
    <property type="match status" value="1"/>
</dbReference>
<evidence type="ECO:0000259" key="7">
    <source>
        <dbReference type="PROSITE" id="PS50069"/>
    </source>
</evidence>
<dbReference type="EMBL" id="MU864365">
    <property type="protein sequence ID" value="KAK4190560.1"/>
    <property type="molecule type" value="Genomic_DNA"/>
</dbReference>
<dbReference type="FunFam" id="1.10.10.10:FF:000014">
    <property type="entry name" value="Cullin 1"/>
    <property type="match status" value="1"/>
</dbReference>
<proteinExistence type="inferred from homology"/>
<feature type="region of interest" description="Disordered" evidence="6">
    <location>
        <begin position="755"/>
        <end position="776"/>
    </location>
</feature>
<dbReference type="InterPro" id="IPR036388">
    <property type="entry name" value="WH-like_DNA-bd_sf"/>
</dbReference>
<dbReference type="InterPro" id="IPR036390">
    <property type="entry name" value="WH_DNA-bd_sf"/>
</dbReference>
<evidence type="ECO:0000313" key="9">
    <source>
        <dbReference type="Proteomes" id="UP001302126"/>
    </source>
</evidence>
<evidence type="ECO:0000256" key="6">
    <source>
        <dbReference type="SAM" id="MobiDB-lite"/>
    </source>
</evidence>
<dbReference type="Proteomes" id="UP001302126">
    <property type="component" value="Unassembled WGS sequence"/>
</dbReference>
<evidence type="ECO:0000256" key="1">
    <source>
        <dbReference type="ARBA" id="ARBA00006019"/>
    </source>
</evidence>
<accession>A0AAN6WYJ9</accession>
<organism evidence="8 9">
    <name type="scientific">Podospora australis</name>
    <dbReference type="NCBI Taxonomy" id="1536484"/>
    <lineage>
        <taxon>Eukaryota</taxon>
        <taxon>Fungi</taxon>
        <taxon>Dikarya</taxon>
        <taxon>Ascomycota</taxon>
        <taxon>Pezizomycotina</taxon>
        <taxon>Sordariomycetes</taxon>
        <taxon>Sordariomycetidae</taxon>
        <taxon>Sordariales</taxon>
        <taxon>Podosporaceae</taxon>
        <taxon>Podospora</taxon>
    </lineage>
</organism>
<comment type="caution">
    <text evidence="8">The sequence shown here is derived from an EMBL/GenBank/DDBJ whole genome shotgun (WGS) entry which is preliminary data.</text>
</comment>
<evidence type="ECO:0000256" key="3">
    <source>
        <dbReference type="ARBA" id="ARBA00022843"/>
    </source>
</evidence>
<gene>
    <name evidence="8" type="ORF">QBC35DRAFT_74395</name>
</gene>
<evidence type="ECO:0000313" key="8">
    <source>
        <dbReference type="EMBL" id="KAK4190560.1"/>
    </source>
</evidence>
<keyword evidence="2" id="KW-1017">Isopeptide bond</keyword>
<dbReference type="InterPro" id="IPR045093">
    <property type="entry name" value="Cullin"/>
</dbReference>
<dbReference type="FunFam" id="3.30.230.130:FF:000011">
    <property type="entry name" value="SCF ubiquitin ligase subunit CulC, putative"/>
    <property type="match status" value="1"/>
</dbReference>
<reference evidence="8" key="2">
    <citation type="submission" date="2023-05" db="EMBL/GenBank/DDBJ databases">
        <authorList>
            <consortium name="Lawrence Berkeley National Laboratory"/>
            <person name="Steindorff A."/>
            <person name="Hensen N."/>
            <person name="Bonometti L."/>
            <person name="Westerberg I."/>
            <person name="Brannstrom I.O."/>
            <person name="Guillou S."/>
            <person name="Cros-Aarteil S."/>
            <person name="Calhoun S."/>
            <person name="Haridas S."/>
            <person name="Kuo A."/>
            <person name="Mondo S."/>
            <person name="Pangilinan J."/>
            <person name="Riley R."/>
            <person name="Labutti K."/>
            <person name="Andreopoulos B."/>
            <person name="Lipzen A."/>
            <person name="Chen C."/>
            <person name="Yanf M."/>
            <person name="Daum C."/>
            <person name="Ng V."/>
            <person name="Clum A."/>
            <person name="Ohm R."/>
            <person name="Martin F."/>
            <person name="Silar P."/>
            <person name="Natvig D."/>
            <person name="Lalanne C."/>
            <person name="Gautier V."/>
            <person name="Ament-Velasquez S.L."/>
            <person name="Kruys A."/>
            <person name="Hutchinson M.I."/>
            <person name="Powell A.J."/>
            <person name="Barry K."/>
            <person name="Miller A.N."/>
            <person name="Grigoriev I.V."/>
            <person name="Debuchy R."/>
            <person name="Gladieux P."/>
            <person name="Thoren M.H."/>
            <person name="Johannesson H."/>
        </authorList>
    </citation>
    <scope>NUCLEOTIDE SEQUENCE</scope>
    <source>
        <strain evidence="8">PSN309</strain>
    </source>
</reference>
<dbReference type="GO" id="GO:0006511">
    <property type="term" value="P:ubiquitin-dependent protein catabolic process"/>
    <property type="evidence" value="ECO:0007669"/>
    <property type="project" value="InterPro"/>
</dbReference>
<feature type="region of interest" description="Disordered" evidence="6">
    <location>
        <begin position="381"/>
        <end position="406"/>
    </location>
</feature>
<dbReference type="FunFam" id="1.20.1310.10:FF:000002">
    <property type="entry name" value="cullin-3 isoform X1"/>
    <property type="match status" value="1"/>
</dbReference>
<dbReference type="InterPro" id="IPR016158">
    <property type="entry name" value="Cullin_homology"/>
</dbReference>
<keyword evidence="9" id="KW-1185">Reference proteome</keyword>
<evidence type="ECO:0000256" key="4">
    <source>
        <dbReference type="PROSITE-ProRule" id="PRU00330"/>
    </source>
</evidence>
<evidence type="ECO:0000256" key="5">
    <source>
        <dbReference type="RuleBase" id="RU003829"/>
    </source>
</evidence>
<dbReference type="SUPFAM" id="SSF75632">
    <property type="entry name" value="Cullin homology domain"/>
    <property type="match status" value="1"/>
</dbReference>